<proteinExistence type="predicted"/>
<gene>
    <name evidence="1" type="ORF">GCM10009559_55980</name>
</gene>
<evidence type="ECO:0000313" key="2">
    <source>
        <dbReference type="Proteomes" id="UP001499967"/>
    </source>
</evidence>
<organism evidence="1 2">
    <name type="scientific">Pseudonocardia zijingensis</name>
    <dbReference type="NCBI Taxonomy" id="153376"/>
    <lineage>
        <taxon>Bacteria</taxon>
        <taxon>Bacillati</taxon>
        <taxon>Actinomycetota</taxon>
        <taxon>Actinomycetes</taxon>
        <taxon>Pseudonocardiales</taxon>
        <taxon>Pseudonocardiaceae</taxon>
        <taxon>Pseudonocardia</taxon>
    </lineage>
</organism>
<dbReference type="Proteomes" id="UP001499967">
    <property type="component" value="Unassembled WGS sequence"/>
</dbReference>
<comment type="caution">
    <text evidence="1">The sequence shown here is derived from an EMBL/GenBank/DDBJ whole genome shotgun (WGS) entry which is preliminary data.</text>
</comment>
<keyword evidence="2" id="KW-1185">Reference proteome</keyword>
<dbReference type="Gene3D" id="3.40.50.1240">
    <property type="entry name" value="Phosphoglycerate mutase-like"/>
    <property type="match status" value="1"/>
</dbReference>
<dbReference type="SUPFAM" id="SSF53254">
    <property type="entry name" value="Phosphoglycerate mutase-like"/>
    <property type="match status" value="1"/>
</dbReference>
<dbReference type="InterPro" id="IPR029033">
    <property type="entry name" value="His_PPase_superfam"/>
</dbReference>
<name>A0ABN1N7X7_9PSEU</name>
<dbReference type="CDD" id="cd07040">
    <property type="entry name" value="HP"/>
    <property type="match status" value="1"/>
</dbReference>
<evidence type="ECO:0008006" key="3">
    <source>
        <dbReference type="Google" id="ProtNLM"/>
    </source>
</evidence>
<dbReference type="EMBL" id="BAAAHP010000177">
    <property type="protein sequence ID" value="GAA0896765.1"/>
    <property type="molecule type" value="Genomic_DNA"/>
</dbReference>
<dbReference type="PROSITE" id="PS51257">
    <property type="entry name" value="PROKAR_LIPOPROTEIN"/>
    <property type="match status" value="1"/>
</dbReference>
<protein>
    <recommendedName>
        <fullName evidence="3">Histidine phosphatase family protein</fullName>
    </recommendedName>
</protein>
<evidence type="ECO:0000313" key="1">
    <source>
        <dbReference type="EMBL" id="GAA0896765.1"/>
    </source>
</evidence>
<reference evidence="1 2" key="1">
    <citation type="journal article" date="2019" name="Int. J. Syst. Evol. Microbiol.">
        <title>The Global Catalogue of Microorganisms (GCM) 10K type strain sequencing project: providing services to taxonomists for standard genome sequencing and annotation.</title>
        <authorList>
            <consortium name="The Broad Institute Genomics Platform"/>
            <consortium name="The Broad Institute Genome Sequencing Center for Infectious Disease"/>
            <person name="Wu L."/>
            <person name="Ma J."/>
        </authorList>
    </citation>
    <scope>NUCLEOTIDE SEQUENCE [LARGE SCALE GENOMIC DNA]</scope>
    <source>
        <strain evidence="1 2">JCM 11117</strain>
    </source>
</reference>
<dbReference type="RefSeq" id="WP_343944603.1">
    <property type="nucleotide sequence ID" value="NZ_BAAAHP010000177.1"/>
</dbReference>
<sequence>MRTGVEPVRRVLVALVTVVLAAVLAACSGGGQPVPTASPGGAAPDTAPVGTVVMVIRHGEKPDGSHPGIDAQGDEDDSSLTAVGWQRAERLAELFDPPSGAPRAGLARPVAIYAAGANDDGEGARTRETVAPLAARLGITVNTDYGKGDEEDLVDAVIAGPGPTLISWQHGELPAIADAFPGVTPTPPKDWPDDRFDVVWTFTRTADGWHFAQVPELVLPQDRSDVIDER</sequence>
<accession>A0ABN1N7X7</accession>